<comment type="caution">
    <text evidence="1">The sequence shown here is derived from an EMBL/GenBank/DDBJ whole genome shotgun (WGS) entry which is preliminary data.</text>
</comment>
<keyword evidence="2" id="KW-1185">Reference proteome</keyword>
<dbReference type="AlphaFoldDB" id="W7BV37"/>
<sequence>MVGTLNKNDQAYGDNNLYHIGKILSDIGSIAVGGLGMAGGSALVGGGLVLDVTGVGAIAGVPANIAGVAIATSSGVVAKNGTQNIIKDASDLISNIKSGAGELSSSSWNKGSFKSPTDSLENHFKKHGTEVGAKDADQYLRKAEEFAKTAKKRSTKSPVKGAVDGVIRYKKDGKYIDLAPDGSIVSFGKQ</sequence>
<dbReference type="RefSeq" id="WP_036082631.1">
    <property type="nucleotide sequence ID" value="NZ_AODE01000056.1"/>
</dbReference>
<name>W7BV37_9LIST</name>
<gene>
    <name evidence="1" type="ORF">PCORN_18866</name>
</gene>
<proteinExistence type="predicted"/>
<accession>W7BV37</accession>
<reference evidence="1 2" key="1">
    <citation type="journal article" date="2014" name="Int. J. Syst. Evol. Microbiol.">
        <title>Listeria floridensis sp. nov., Listeria aquatica sp. nov., Listeria cornellensis sp. nov., Listeria riparia sp. nov. and Listeria grandensis sp. nov., from agricultural and natural environments.</title>
        <authorList>
            <person name="den Bakker H.C."/>
            <person name="Warchocki S."/>
            <person name="Wright E.M."/>
            <person name="Allred A.F."/>
            <person name="Ahlstrom C."/>
            <person name="Manuel C.S."/>
            <person name="Stasiewicz M.J."/>
            <person name="Burrell A."/>
            <person name="Roof S."/>
            <person name="Strawn L."/>
            <person name="Fortes E.D."/>
            <person name="Nightingale K.K."/>
            <person name="Kephart D."/>
            <person name="Wiedmann M."/>
        </authorList>
    </citation>
    <scope>NUCLEOTIDE SEQUENCE [LARGE SCALE GENOMIC DNA]</scope>
    <source>
        <strain evidence="2">FSL F6-969</strain>
    </source>
</reference>
<dbReference type="PATRIC" id="fig|1265820.5.peg.3713"/>
<dbReference type="Proteomes" id="UP000019254">
    <property type="component" value="Unassembled WGS sequence"/>
</dbReference>
<dbReference type="EMBL" id="AODE01000056">
    <property type="protein sequence ID" value="EUJ24208.1"/>
    <property type="molecule type" value="Genomic_DNA"/>
</dbReference>
<evidence type="ECO:0000313" key="1">
    <source>
        <dbReference type="EMBL" id="EUJ24208.1"/>
    </source>
</evidence>
<dbReference type="STRING" id="1265820.PCORN_18866"/>
<evidence type="ECO:0000313" key="2">
    <source>
        <dbReference type="Proteomes" id="UP000019254"/>
    </source>
</evidence>
<protein>
    <submittedName>
        <fullName evidence="1">Uncharacterized protein</fullName>
    </submittedName>
</protein>
<organism evidence="1 2">
    <name type="scientific">Listeria cornellensis FSL F6-0969</name>
    <dbReference type="NCBI Taxonomy" id="1265820"/>
    <lineage>
        <taxon>Bacteria</taxon>
        <taxon>Bacillati</taxon>
        <taxon>Bacillota</taxon>
        <taxon>Bacilli</taxon>
        <taxon>Bacillales</taxon>
        <taxon>Listeriaceae</taxon>
        <taxon>Listeria</taxon>
    </lineage>
</organism>
<dbReference type="OrthoDB" id="2476820at2"/>